<gene>
    <name evidence="4" type="ORF">EPV75_05325</name>
</gene>
<organism evidence="4 5">
    <name type="scientific">Hydrogenovibrio thermophilus</name>
    <dbReference type="NCBI Taxonomy" id="265883"/>
    <lineage>
        <taxon>Bacteria</taxon>
        <taxon>Pseudomonadati</taxon>
        <taxon>Pseudomonadota</taxon>
        <taxon>Gammaproteobacteria</taxon>
        <taxon>Thiotrichales</taxon>
        <taxon>Piscirickettsiaceae</taxon>
        <taxon>Hydrogenovibrio</taxon>
    </lineage>
</organism>
<dbReference type="SUPFAM" id="SSF55331">
    <property type="entry name" value="Tautomerase/MIF"/>
    <property type="match status" value="1"/>
</dbReference>
<keyword evidence="2" id="KW-0413">Isomerase</keyword>
<proteinExistence type="inferred from homology"/>
<dbReference type="Pfam" id="PF01361">
    <property type="entry name" value="Tautomerase"/>
    <property type="match status" value="1"/>
</dbReference>
<evidence type="ECO:0000256" key="1">
    <source>
        <dbReference type="ARBA" id="ARBA00006723"/>
    </source>
</evidence>
<protein>
    <recommendedName>
        <fullName evidence="3">4-oxalocrotonate tautomerase-like domain-containing protein</fullName>
    </recommendedName>
</protein>
<dbReference type="InterPro" id="IPR004370">
    <property type="entry name" value="4-OT-like_dom"/>
</dbReference>
<evidence type="ECO:0000313" key="4">
    <source>
        <dbReference type="EMBL" id="QAB15132.1"/>
    </source>
</evidence>
<dbReference type="KEGG" id="htr:EPV75_05325"/>
<keyword evidence="5" id="KW-1185">Reference proteome</keyword>
<evidence type="ECO:0000259" key="3">
    <source>
        <dbReference type="Pfam" id="PF01361"/>
    </source>
</evidence>
<dbReference type="Proteomes" id="UP000285478">
    <property type="component" value="Chromosome"/>
</dbReference>
<feature type="domain" description="4-oxalocrotonate tautomerase-like" evidence="3">
    <location>
        <begin position="73"/>
        <end position="129"/>
    </location>
</feature>
<evidence type="ECO:0000313" key="5">
    <source>
        <dbReference type="Proteomes" id="UP000285478"/>
    </source>
</evidence>
<evidence type="ECO:0000256" key="2">
    <source>
        <dbReference type="ARBA" id="ARBA00023235"/>
    </source>
</evidence>
<name>A0A410H2J3_9GAMM</name>
<dbReference type="PANTHER" id="PTHR35530">
    <property type="entry name" value="TAUTOMERASE-RELATED"/>
    <property type="match status" value="1"/>
</dbReference>
<dbReference type="PANTHER" id="PTHR35530:SF1">
    <property type="entry name" value="2-HYDROXYMUCONATE TAUTOMERASE"/>
    <property type="match status" value="1"/>
</dbReference>
<comment type="similarity">
    <text evidence="1">Belongs to the 4-oxalocrotonate tautomerase family.</text>
</comment>
<dbReference type="Gene3D" id="3.30.429.10">
    <property type="entry name" value="Macrophage Migration Inhibitory Factor"/>
    <property type="match status" value="2"/>
</dbReference>
<dbReference type="GO" id="GO:0016853">
    <property type="term" value="F:isomerase activity"/>
    <property type="evidence" value="ECO:0007669"/>
    <property type="project" value="UniProtKB-KW"/>
</dbReference>
<dbReference type="InterPro" id="IPR014347">
    <property type="entry name" value="Tautomerase/MIF_sf"/>
</dbReference>
<dbReference type="EMBL" id="CP035033">
    <property type="protein sequence ID" value="QAB15132.1"/>
    <property type="molecule type" value="Genomic_DNA"/>
</dbReference>
<dbReference type="AlphaFoldDB" id="A0A410H2J3"/>
<accession>A0A410H2J3</accession>
<dbReference type="RefSeq" id="WP_128384709.1">
    <property type="nucleotide sequence ID" value="NZ_CP035033.1"/>
</dbReference>
<reference evidence="4 5" key="1">
    <citation type="journal article" date="2018" name="Environ. Microbiol.">
        <title>Genomes of ubiquitous marine and hypersaline Hydrogenovibrio, Thiomicrorhabdus and Thiomicrospira spp. encode a diversity of mechanisms to sustain chemolithoautotrophy in heterogeneous environments.</title>
        <authorList>
            <person name="Scott K.M."/>
            <person name="Williams J."/>
            <person name="Porter C.M.B."/>
            <person name="Russel S."/>
            <person name="Harmer T.L."/>
            <person name="Paul J.H."/>
            <person name="Antonen K.M."/>
            <person name="Bridges M.K."/>
            <person name="Camper G.J."/>
            <person name="Campla C.K."/>
            <person name="Casella L.G."/>
            <person name="Chase E."/>
            <person name="Conrad J.W."/>
            <person name="Cruz M.C."/>
            <person name="Dunlap D.S."/>
            <person name="Duran L."/>
            <person name="Fahsbender E.M."/>
            <person name="Goldsmith D.B."/>
            <person name="Keeley R.F."/>
            <person name="Kondoff M.R."/>
            <person name="Kussy B.I."/>
            <person name="Lane M.K."/>
            <person name="Lawler S."/>
            <person name="Leigh B.A."/>
            <person name="Lewis C."/>
            <person name="Lostal L.M."/>
            <person name="Marking D."/>
            <person name="Mancera P.A."/>
            <person name="McClenthan E.C."/>
            <person name="McIntyre E.A."/>
            <person name="Mine J.A."/>
            <person name="Modi S."/>
            <person name="Moore B.D."/>
            <person name="Morgan W.A."/>
            <person name="Nelson K.M."/>
            <person name="Nguyen K.N."/>
            <person name="Ogburn N."/>
            <person name="Parrino D.G."/>
            <person name="Pedapudi A.D."/>
            <person name="Pelham R.P."/>
            <person name="Preece A.M."/>
            <person name="Rampersad E.A."/>
            <person name="Richardson J.C."/>
            <person name="Rodgers C.M."/>
            <person name="Schaffer B.L."/>
            <person name="Sheridan N.E."/>
            <person name="Solone M.R."/>
            <person name="Staley Z.R."/>
            <person name="Tabuchi M."/>
            <person name="Waide R.J."/>
            <person name="Wanjugi P.W."/>
            <person name="Young S."/>
            <person name="Clum A."/>
            <person name="Daum C."/>
            <person name="Huntemann M."/>
            <person name="Ivanova N."/>
            <person name="Kyrpides N."/>
            <person name="Mikhailova N."/>
            <person name="Palaniappan K."/>
            <person name="Pillay M."/>
            <person name="Reddy T.B.K."/>
            <person name="Shapiro N."/>
            <person name="Stamatis D."/>
            <person name="Varghese N."/>
            <person name="Woyke T."/>
            <person name="Boden R."/>
            <person name="Freyermuth S.K."/>
            <person name="Kerfeld C.A."/>
        </authorList>
    </citation>
    <scope>NUCLEOTIDE SEQUENCE [LARGE SCALE GENOMIC DNA]</scope>
    <source>
        <strain evidence="4 5">JR-2</strain>
    </source>
</reference>
<sequence>MPLIQITFPEETFRAEQEAQLAEEATEALLKLEGMAQNPKARMLTWTYLNKHPKTTGFVGGKPMHKPHYRFDVTVFENTLDDDRKARLTHELTECVLRLEGTDHNVLNAARVWVLFHEVADGNWGGAGQIYHLAELMKMMQS</sequence>